<organism evidence="2 3">
    <name type="scientific">Kouleothrix aurantiaca</name>
    <dbReference type="NCBI Taxonomy" id="186479"/>
    <lineage>
        <taxon>Bacteria</taxon>
        <taxon>Bacillati</taxon>
        <taxon>Chloroflexota</taxon>
        <taxon>Chloroflexia</taxon>
        <taxon>Chloroflexales</taxon>
        <taxon>Roseiflexineae</taxon>
        <taxon>Roseiflexaceae</taxon>
        <taxon>Kouleothrix</taxon>
    </lineage>
</organism>
<evidence type="ECO:0000313" key="2">
    <source>
        <dbReference type="EMBL" id="KPV54403.1"/>
    </source>
</evidence>
<keyword evidence="3" id="KW-1185">Reference proteome</keyword>
<protein>
    <submittedName>
        <fullName evidence="2">Uncharacterized protein</fullName>
    </submittedName>
</protein>
<reference evidence="2 3" key="1">
    <citation type="submission" date="2015-09" db="EMBL/GenBank/DDBJ databases">
        <title>Draft genome sequence of Kouleothrix aurantiaca JCM 19913.</title>
        <authorList>
            <person name="Hemp J."/>
        </authorList>
    </citation>
    <scope>NUCLEOTIDE SEQUENCE [LARGE SCALE GENOMIC DNA]</scope>
    <source>
        <strain evidence="2 3">COM-B</strain>
    </source>
</reference>
<dbReference type="Proteomes" id="UP000050509">
    <property type="component" value="Unassembled WGS sequence"/>
</dbReference>
<keyword evidence="1" id="KW-1133">Transmembrane helix</keyword>
<keyword evidence="1" id="KW-0472">Membrane</keyword>
<proteinExistence type="predicted"/>
<evidence type="ECO:0000256" key="1">
    <source>
        <dbReference type="SAM" id="Phobius"/>
    </source>
</evidence>
<keyword evidence="1" id="KW-0812">Transmembrane</keyword>
<dbReference type="EMBL" id="LJCR01000062">
    <property type="protein sequence ID" value="KPV54403.1"/>
    <property type="molecule type" value="Genomic_DNA"/>
</dbReference>
<accession>A0A0P9HHV7</accession>
<evidence type="ECO:0000313" key="3">
    <source>
        <dbReference type="Proteomes" id="UP000050509"/>
    </source>
</evidence>
<name>A0A0P9HHV7_9CHLR</name>
<comment type="caution">
    <text evidence="2">The sequence shown here is derived from an EMBL/GenBank/DDBJ whole genome shotgun (WGS) entry which is preliminary data.</text>
</comment>
<feature type="transmembrane region" description="Helical" evidence="1">
    <location>
        <begin position="26"/>
        <end position="48"/>
    </location>
</feature>
<gene>
    <name evidence="2" type="ORF">SE17_03945</name>
</gene>
<sequence length="63" mass="7547">MLAAFLTFEIFFDIIARFYDKYELAIFWFLCMNLINKCAILLVINLNFPSYLFDNSFIITHHS</sequence>
<dbReference type="AlphaFoldDB" id="A0A0P9HHV7"/>